<dbReference type="PANTHER" id="PTHR30572">
    <property type="entry name" value="MEMBRANE COMPONENT OF TRANSPORTER-RELATED"/>
    <property type="match status" value="1"/>
</dbReference>
<dbReference type="PANTHER" id="PTHR30572:SF4">
    <property type="entry name" value="ABC TRANSPORTER PERMEASE YTRF"/>
    <property type="match status" value="1"/>
</dbReference>
<gene>
    <name evidence="10" type="ordered locus">SEQ_1310</name>
</gene>
<feature type="domain" description="ABC3 transporter permease C-terminal" evidence="8">
    <location>
        <begin position="287"/>
        <end position="401"/>
    </location>
</feature>
<evidence type="ECO:0000256" key="7">
    <source>
        <dbReference type="SAM" id="Phobius"/>
    </source>
</evidence>
<evidence type="ECO:0000256" key="3">
    <source>
        <dbReference type="ARBA" id="ARBA00022692"/>
    </source>
</evidence>
<dbReference type="Pfam" id="PF02687">
    <property type="entry name" value="FtsX"/>
    <property type="match status" value="1"/>
</dbReference>
<sequence length="408" mass="44193" precursor="true">MMENWKFALSSIWGHKLRSILTMLGIIIGVAAVVIIMGLGAAMTKRVTDSFSNDQKEVQLYFKAKGDEDNPYAAFAAHENEQEVKPEWLEQIVKAIDGVDSYYYTNNSTSTISFEKKKMDNVAITGVSQDYFKVKKYDIVAGRTLNSKDYKNFSRIILLDTVLADELFGKGNYEQALNKVVSLDSKDYLVVGVYKTDQEVVSFAGGISGGAIMANTQVASEFHVKEIGSVYLYIGDVKRSLELGNQAAAMLTTLSHVKEGEYAVPDNSQIINDINAQFSIMTTVVGSIAGISLLVGGIGVMNIMLVSVTERTREIGLRKALGATRLKILSQFLIESVVLTLIGGLLGLLLAQMCVGVLGNAMQLKGAAVSLDVAAVAIIFSASIGIIFGLLPANKASKLDPIEALRYE</sequence>
<evidence type="ECO:0000313" key="11">
    <source>
        <dbReference type="Proteomes" id="UP000001365"/>
    </source>
</evidence>
<proteinExistence type="inferred from homology"/>
<dbReference type="HOGENOM" id="CLU_000604_8_0_9"/>
<dbReference type="GO" id="GO:0022857">
    <property type="term" value="F:transmembrane transporter activity"/>
    <property type="evidence" value="ECO:0007669"/>
    <property type="project" value="TreeGrafter"/>
</dbReference>
<name>C0M753_STRE4</name>
<accession>C0M753</accession>
<evidence type="ECO:0000256" key="5">
    <source>
        <dbReference type="ARBA" id="ARBA00023136"/>
    </source>
</evidence>
<feature type="transmembrane region" description="Helical" evidence="7">
    <location>
        <begin position="328"/>
        <end position="351"/>
    </location>
</feature>
<feature type="transmembrane region" description="Helical" evidence="7">
    <location>
        <begin position="284"/>
        <end position="308"/>
    </location>
</feature>
<feature type="domain" description="MacB-like periplasmic core" evidence="9">
    <location>
        <begin position="19"/>
        <end position="217"/>
    </location>
</feature>
<dbReference type="KEGG" id="seu:SEQ_1310"/>
<comment type="subcellular location">
    <subcellularLocation>
        <location evidence="1">Cell membrane</location>
        <topology evidence="1">Multi-pass membrane protein</topology>
    </subcellularLocation>
</comment>
<comment type="similarity">
    <text evidence="6">Belongs to the ABC-4 integral membrane protein family.</text>
</comment>
<dbReference type="InterPro" id="IPR050250">
    <property type="entry name" value="Macrolide_Exporter_MacB"/>
</dbReference>
<keyword evidence="3 7" id="KW-0812">Transmembrane</keyword>
<organism evidence="10 11">
    <name type="scientific">Streptococcus equi subsp. equi (strain 4047)</name>
    <dbReference type="NCBI Taxonomy" id="553482"/>
    <lineage>
        <taxon>Bacteria</taxon>
        <taxon>Bacillati</taxon>
        <taxon>Bacillota</taxon>
        <taxon>Bacilli</taxon>
        <taxon>Lactobacillales</taxon>
        <taxon>Streptococcaceae</taxon>
        <taxon>Streptococcus</taxon>
    </lineage>
</organism>
<evidence type="ECO:0000256" key="6">
    <source>
        <dbReference type="ARBA" id="ARBA00038076"/>
    </source>
</evidence>
<dbReference type="AlphaFoldDB" id="C0M753"/>
<dbReference type="Pfam" id="PF12704">
    <property type="entry name" value="MacB_PCD"/>
    <property type="match status" value="1"/>
</dbReference>
<feature type="transmembrane region" description="Helical" evidence="7">
    <location>
        <begin position="20"/>
        <end position="43"/>
    </location>
</feature>
<evidence type="ECO:0000256" key="2">
    <source>
        <dbReference type="ARBA" id="ARBA00022475"/>
    </source>
</evidence>
<evidence type="ECO:0000313" key="10">
    <source>
        <dbReference type="EMBL" id="CAW94091.1"/>
    </source>
</evidence>
<dbReference type="EMBL" id="FM204883">
    <property type="protein sequence ID" value="CAW94091.1"/>
    <property type="molecule type" value="Genomic_DNA"/>
</dbReference>
<feature type="transmembrane region" description="Helical" evidence="7">
    <location>
        <begin position="371"/>
        <end position="391"/>
    </location>
</feature>
<dbReference type="GO" id="GO:0005886">
    <property type="term" value="C:plasma membrane"/>
    <property type="evidence" value="ECO:0007669"/>
    <property type="project" value="UniProtKB-SubCell"/>
</dbReference>
<dbReference type="InterPro" id="IPR003838">
    <property type="entry name" value="ABC3_permease_C"/>
</dbReference>
<reference evidence="10 11" key="1">
    <citation type="journal article" date="2009" name="PLoS Pathog.">
        <title>Genomic evidence for the evolution of Streptococcus equi: host restriction, increased virulence, and genetic exchange with human pathogens.</title>
        <authorList>
            <person name="Holden M.T.G."/>
            <person name="Heather Z."/>
            <person name="Paillot R."/>
            <person name="Steward K.F."/>
            <person name="Webb K."/>
            <person name="Ainslie F."/>
            <person name="Jourdan T."/>
            <person name="Bason N.C."/>
            <person name="Holroyd N.E."/>
            <person name="Mungall K."/>
            <person name="Quail M.A."/>
            <person name="Sanders M."/>
            <person name="Simmonds M."/>
            <person name="Willey D."/>
            <person name="Brooks K."/>
            <person name="Aanensen D.M."/>
            <person name="Spratt B.G."/>
            <person name="Jolley K.A."/>
            <person name="Maiden M.C.J."/>
            <person name="Kehoe M."/>
            <person name="Chanter N."/>
            <person name="Bentley S.D."/>
            <person name="Robinson C."/>
            <person name="Maskell D.J."/>
            <person name="Parkhill J."/>
            <person name="Waller A.S."/>
        </authorList>
    </citation>
    <scope>NUCLEOTIDE SEQUENCE [LARGE SCALE GENOMIC DNA]</scope>
    <source>
        <strain evidence="10 11">4047</strain>
    </source>
</reference>
<evidence type="ECO:0000259" key="9">
    <source>
        <dbReference type="Pfam" id="PF12704"/>
    </source>
</evidence>
<protein>
    <submittedName>
        <fullName evidence="10">Putative permease</fullName>
    </submittedName>
</protein>
<evidence type="ECO:0000256" key="4">
    <source>
        <dbReference type="ARBA" id="ARBA00022989"/>
    </source>
</evidence>
<dbReference type="InterPro" id="IPR025857">
    <property type="entry name" value="MacB_PCD"/>
</dbReference>
<keyword evidence="5 7" id="KW-0472">Membrane</keyword>
<evidence type="ECO:0000256" key="1">
    <source>
        <dbReference type="ARBA" id="ARBA00004651"/>
    </source>
</evidence>
<keyword evidence="4 7" id="KW-1133">Transmembrane helix</keyword>
<evidence type="ECO:0000259" key="8">
    <source>
        <dbReference type="Pfam" id="PF02687"/>
    </source>
</evidence>
<keyword evidence="2" id="KW-1003">Cell membrane</keyword>
<dbReference type="Proteomes" id="UP000001365">
    <property type="component" value="Chromosome"/>
</dbReference>